<dbReference type="Proteomes" id="UP001593940">
    <property type="component" value="Unassembled WGS sequence"/>
</dbReference>
<feature type="domain" description="Response regulatory" evidence="2">
    <location>
        <begin position="25"/>
        <end position="97"/>
    </location>
</feature>
<reference evidence="3 4" key="1">
    <citation type="submission" date="2024-09" db="EMBL/GenBank/DDBJ databases">
        <title>Nodulacao em especies de Leguminosae Basais da Amazonia e Caracterizacao dos Rizobios e Bacterias Associadas aos Nodulos.</title>
        <authorList>
            <person name="Jambeiro I.C.A."/>
            <person name="Lopes I.S."/>
            <person name="Aguiar E.R.G.R."/>
            <person name="Santos A.F.J."/>
            <person name="Dos Santos J.M.F."/>
            <person name="Gross E."/>
        </authorList>
    </citation>
    <scope>NUCLEOTIDE SEQUENCE [LARGE SCALE GENOMIC DNA]</scope>
    <source>
        <strain evidence="3 4">BRUESC1165</strain>
    </source>
</reference>
<dbReference type="PROSITE" id="PS50110">
    <property type="entry name" value="RESPONSE_REGULATORY"/>
    <property type="match status" value="1"/>
</dbReference>
<dbReference type="RefSeq" id="WP_377030118.1">
    <property type="nucleotide sequence ID" value="NZ_JBHOMY010000039.1"/>
</dbReference>
<accession>A0ABV6Y9Q7</accession>
<evidence type="ECO:0000259" key="2">
    <source>
        <dbReference type="PROSITE" id="PS50110"/>
    </source>
</evidence>
<protein>
    <submittedName>
        <fullName evidence="3">Response regulator</fullName>
    </submittedName>
</protein>
<evidence type="ECO:0000313" key="3">
    <source>
        <dbReference type="EMBL" id="MFC1457995.1"/>
    </source>
</evidence>
<proteinExistence type="predicted"/>
<keyword evidence="1" id="KW-0597">Phosphoprotein</keyword>
<dbReference type="Pfam" id="PF00072">
    <property type="entry name" value="Response_reg"/>
    <property type="match status" value="1"/>
</dbReference>
<dbReference type="InterPro" id="IPR001789">
    <property type="entry name" value="Sig_transdc_resp-reg_receiver"/>
</dbReference>
<sequence>MAPISSLWSRVPQPERRLAEASRTRVLVVEDDLLVGAVAAEALEEAGFTVLSAASAEEANVILAEEAPDVLFTDINLGGWMGASSPNRPSRHSPDLP</sequence>
<dbReference type="InterPro" id="IPR011006">
    <property type="entry name" value="CheY-like_superfamily"/>
</dbReference>
<feature type="modified residue" description="4-aspartylphosphate" evidence="1">
    <location>
        <position position="74"/>
    </location>
</feature>
<evidence type="ECO:0000313" key="4">
    <source>
        <dbReference type="Proteomes" id="UP001593940"/>
    </source>
</evidence>
<organism evidence="3 4">
    <name type="scientific">Microvirga arabica</name>
    <dbReference type="NCBI Taxonomy" id="1128671"/>
    <lineage>
        <taxon>Bacteria</taxon>
        <taxon>Pseudomonadati</taxon>
        <taxon>Pseudomonadota</taxon>
        <taxon>Alphaproteobacteria</taxon>
        <taxon>Hyphomicrobiales</taxon>
        <taxon>Methylobacteriaceae</taxon>
        <taxon>Microvirga</taxon>
    </lineage>
</organism>
<dbReference type="EMBL" id="JBHOMY010000039">
    <property type="protein sequence ID" value="MFC1457995.1"/>
    <property type="molecule type" value="Genomic_DNA"/>
</dbReference>
<keyword evidence="4" id="KW-1185">Reference proteome</keyword>
<evidence type="ECO:0000256" key="1">
    <source>
        <dbReference type="PROSITE-ProRule" id="PRU00169"/>
    </source>
</evidence>
<dbReference type="SUPFAM" id="SSF52172">
    <property type="entry name" value="CheY-like"/>
    <property type="match status" value="1"/>
</dbReference>
<comment type="caution">
    <text evidence="3">The sequence shown here is derived from an EMBL/GenBank/DDBJ whole genome shotgun (WGS) entry which is preliminary data.</text>
</comment>
<dbReference type="Gene3D" id="3.40.50.2300">
    <property type="match status" value="1"/>
</dbReference>
<name>A0ABV6Y9Q7_9HYPH</name>
<gene>
    <name evidence="3" type="ORF">ACETIH_15015</name>
</gene>